<reference evidence="1 2" key="1">
    <citation type="submission" date="2019-08" db="EMBL/GenBank/DDBJ databases">
        <title>Whole genome of Aphis craccivora.</title>
        <authorList>
            <person name="Voronova N.V."/>
            <person name="Shulinski R.S."/>
            <person name="Bandarenka Y.V."/>
            <person name="Zhorov D.G."/>
            <person name="Warner D."/>
        </authorList>
    </citation>
    <scope>NUCLEOTIDE SEQUENCE [LARGE SCALE GENOMIC DNA]</scope>
    <source>
        <strain evidence="1">180601</strain>
        <tissue evidence="1">Whole Body</tissue>
    </source>
</reference>
<dbReference type="EMBL" id="VUJU01007344">
    <property type="protein sequence ID" value="KAF0746054.1"/>
    <property type="molecule type" value="Genomic_DNA"/>
</dbReference>
<evidence type="ECO:0000313" key="1">
    <source>
        <dbReference type="EMBL" id="KAF0746054.1"/>
    </source>
</evidence>
<accession>A0A6G0XYW5</accession>
<proteinExistence type="predicted"/>
<dbReference type="OrthoDB" id="6644898at2759"/>
<evidence type="ECO:0000313" key="2">
    <source>
        <dbReference type="Proteomes" id="UP000478052"/>
    </source>
</evidence>
<sequence>MEIRRVDDIDLFRTHTFNYLTIYKEQCFTEDEKKTNNQRDSINAKNSNLNIKCIQKYLEKIFWNGSTDKEIMERLGLGNYHMLEINRIVPEEIGHVKKKGRLLNLTETHNQIICNKNHVIAYAHDPCTDVTVTKCLFDKLFRYNVSIMSTIFRVTVVPLVACCSIYGIKRYADERIISHSGLYFENQGPIKIMTTKWSLVAFYDISSFRQRKKTTNSLGAHFQEHKIFQTNCETNYALSKLLVHTTEEKKRSFSNFEKGIPYKAIAKAAQILFGLCDRFCIQRTNTDVNKLTDNNNTEVNFLEKQVRVIKLGRDEGPDVLINVNNDLK</sequence>
<gene>
    <name evidence="1" type="ORF">FWK35_00019498</name>
</gene>
<name>A0A6G0XYW5_APHCR</name>
<dbReference type="AlphaFoldDB" id="A0A6G0XYW5"/>
<organism evidence="1 2">
    <name type="scientific">Aphis craccivora</name>
    <name type="common">Cowpea aphid</name>
    <dbReference type="NCBI Taxonomy" id="307492"/>
    <lineage>
        <taxon>Eukaryota</taxon>
        <taxon>Metazoa</taxon>
        <taxon>Ecdysozoa</taxon>
        <taxon>Arthropoda</taxon>
        <taxon>Hexapoda</taxon>
        <taxon>Insecta</taxon>
        <taxon>Pterygota</taxon>
        <taxon>Neoptera</taxon>
        <taxon>Paraneoptera</taxon>
        <taxon>Hemiptera</taxon>
        <taxon>Sternorrhyncha</taxon>
        <taxon>Aphidomorpha</taxon>
        <taxon>Aphidoidea</taxon>
        <taxon>Aphididae</taxon>
        <taxon>Aphidini</taxon>
        <taxon>Aphis</taxon>
        <taxon>Aphis</taxon>
    </lineage>
</organism>
<keyword evidence="2" id="KW-1185">Reference proteome</keyword>
<protein>
    <submittedName>
        <fullName evidence="1">Envelope fusion protein</fullName>
    </submittedName>
</protein>
<comment type="caution">
    <text evidence="1">The sequence shown here is derived from an EMBL/GenBank/DDBJ whole genome shotgun (WGS) entry which is preliminary data.</text>
</comment>
<dbReference type="Proteomes" id="UP000478052">
    <property type="component" value="Unassembled WGS sequence"/>
</dbReference>